<keyword evidence="6" id="KW-0539">Nucleus</keyword>
<dbReference type="InterPro" id="IPR035967">
    <property type="entry name" value="SWAP/Surp_sf"/>
</dbReference>
<dbReference type="Gene3D" id="3.10.20.90">
    <property type="entry name" value="Phosphatidylinositol 3-kinase Catalytic Subunit, Chain A, domain 1"/>
    <property type="match status" value="1"/>
</dbReference>
<dbReference type="PANTHER" id="PTHR15316:SF1">
    <property type="entry name" value="SPLICING FACTOR 3A SUBUNIT 1"/>
    <property type="match status" value="1"/>
</dbReference>
<dbReference type="InterPro" id="IPR000061">
    <property type="entry name" value="Surp"/>
</dbReference>
<gene>
    <name evidence="10" type="ORF">BN946_scf184798.g15</name>
</gene>
<dbReference type="InterPro" id="IPR022030">
    <property type="entry name" value="SF3A1_dom"/>
</dbReference>
<dbReference type="Pfam" id="PF12230">
    <property type="entry name" value="PRP21_like_P"/>
    <property type="match status" value="1"/>
</dbReference>
<keyword evidence="4" id="KW-0677">Repeat</keyword>
<evidence type="ECO:0000313" key="10">
    <source>
        <dbReference type="EMBL" id="CDO70700.1"/>
    </source>
</evidence>
<dbReference type="GO" id="GO:0045292">
    <property type="term" value="P:mRNA cis splicing, via spliceosome"/>
    <property type="evidence" value="ECO:0007669"/>
    <property type="project" value="InterPro"/>
</dbReference>
<dbReference type="InterPro" id="IPR000626">
    <property type="entry name" value="Ubiquitin-like_dom"/>
</dbReference>
<accession>A0A060S8L5</accession>
<evidence type="ECO:0000256" key="7">
    <source>
        <dbReference type="SAM" id="MobiDB-lite"/>
    </source>
</evidence>
<sequence>MSVATQSMPPPPTAGLNGNAPNGSGADGVQQQPQPKYASGLILPPPEIKSVIDRTAQFVARSANPPQFEDKIRENQRGDPKFAFLNPADPFHAYYRQRMEKVVRGELEEVAPGKEEKPEEKKAEAAPVDVGEEPPVPEFILEIPNITAIDLDIMKLTALFTARRGRPFLAALSAREGRNYQFEFLKPTHSLFGYFNRLVDQYSKVLLPSKEMLAQLKERTHNGARWKDLEVARKRARWQQLKKEQDKKREDDKEAERIAFAEIDWHDYAIVQTIEFTAADAAAELPPPMSVQDVESMTLAQKRMAAMIMETTAEEVEAVRARQAAAEAEAAAAVGSAGRQDDQDDTAMEQSDDEDDEAKERKRREEEERQREIERAKAIQASSEVGGPMKIKTDYVPKLQRKGVEKLTTCTICGQQIPVDELQEHMRIELLDPKWKSQRDALEARKAQASELQRGANVVSSLKNLARTRVDIFGAEADEEKRKREEEEERQRRKEREKVVWDGHTASKANTLDKFSTNVNFDEQIAAIHRAKGLGPYHPISLKVQLPNEPSKPEWKFDGSVVTIPDLPLNLLVSTLRDRILQHTGSTVGASRIRLAYNGKMLTNMHSIAVHNLEDEDLIVLSVREEKKKK</sequence>
<comment type="subcellular location">
    <subcellularLocation>
        <location evidence="1">Nucleus</location>
    </subcellularLocation>
</comment>
<protein>
    <recommendedName>
        <fullName evidence="12">SURP motif domain-containing protein</fullName>
    </recommendedName>
</protein>
<evidence type="ECO:0000256" key="4">
    <source>
        <dbReference type="ARBA" id="ARBA00022737"/>
    </source>
</evidence>
<name>A0A060S8L5_PYCCI</name>
<feature type="compositionally biased region" description="Basic and acidic residues" evidence="7">
    <location>
        <begin position="358"/>
        <end position="377"/>
    </location>
</feature>
<dbReference type="FunFam" id="1.10.10.790:FF:000001">
    <property type="entry name" value="Splicing factor 3a, subunit 1"/>
    <property type="match status" value="1"/>
</dbReference>
<evidence type="ECO:0000256" key="6">
    <source>
        <dbReference type="ARBA" id="ARBA00023242"/>
    </source>
</evidence>
<dbReference type="GO" id="GO:0071004">
    <property type="term" value="C:U2-type prespliceosome"/>
    <property type="evidence" value="ECO:0007669"/>
    <property type="project" value="TreeGrafter"/>
</dbReference>
<dbReference type="PANTHER" id="PTHR15316">
    <property type="entry name" value="SPLICEOSOME ASSOCIATED PROTEIN 114/SWAP SPLICING FACTOR-RELATED"/>
    <property type="match status" value="1"/>
</dbReference>
<feature type="region of interest" description="Disordered" evidence="7">
    <location>
        <begin position="330"/>
        <end position="385"/>
    </location>
</feature>
<keyword evidence="11" id="KW-1185">Reference proteome</keyword>
<dbReference type="SUPFAM" id="SSF109905">
    <property type="entry name" value="Surp module (SWAP domain)"/>
    <property type="match status" value="2"/>
</dbReference>
<dbReference type="GO" id="GO:0005686">
    <property type="term" value="C:U2 snRNP"/>
    <property type="evidence" value="ECO:0007669"/>
    <property type="project" value="TreeGrafter"/>
</dbReference>
<dbReference type="InterPro" id="IPR029071">
    <property type="entry name" value="Ubiquitin-like_domsf"/>
</dbReference>
<comment type="caution">
    <text evidence="10">The sequence shown here is derived from an EMBL/GenBank/DDBJ whole genome shotgun (WGS) entry which is preliminary data.</text>
</comment>
<feature type="domain" description="SURP motif" evidence="9">
    <location>
        <begin position="153"/>
        <end position="195"/>
    </location>
</feature>
<dbReference type="EMBL" id="CCBP010000092">
    <property type="protein sequence ID" value="CDO70700.1"/>
    <property type="molecule type" value="Genomic_DNA"/>
</dbReference>
<keyword evidence="3" id="KW-0747">Spliceosome</keyword>
<dbReference type="GO" id="GO:0003723">
    <property type="term" value="F:RNA binding"/>
    <property type="evidence" value="ECO:0007669"/>
    <property type="project" value="InterPro"/>
</dbReference>
<evidence type="ECO:0000256" key="2">
    <source>
        <dbReference type="ARBA" id="ARBA00022664"/>
    </source>
</evidence>
<evidence type="ECO:0000313" key="11">
    <source>
        <dbReference type="Proteomes" id="UP000029665"/>
    </source>
</evidence>
<evidence type="ECO:0000256" key="5">
    <source>
        <dbReference type="ARBA" id="ARBA00023187"/>
    </source>
</evidence>
<dbReference type="Proteomes" id="UP000029665">
    <property type="component" value="Unassembled WGS sequence"/>
</dbReference>
<dbReference type="PROSITE" id="PS50053">
    <property type="entry name" value="UBIQUITIN_2"/>
    <property type="match status" value="1"/>
</dbReference>
<dbReference type="InterPro" id="IPR045146">
    <property type="entry name" value="SF3A1"/>
</dbReference>
<dbReference type="Pfam" id="PF00240">
    <property type="entry name" value="ubiquitin"/>
    <property type="match status" value="1"/>
</dbReference>
<dbReference type="Pfam" id="PF01805">
    <property type="entry name" value="Surp"/>
    <property type="match status" value="2"/>
</dbReference>
<dbReference type="STRING" id="5643.A0A060S8L5"/>
<dbReference type="SUPFAM" id="SSF54236">
    <property type="entry name" value="Ubiquitin-like"/>
    <property type="match status" value="1"/>
</dbReference>
<dbReference type="PROSITE" id="PS50128">
    <property type="entry name" value="SURP"/>
    <property type="match status" value="2"/>
</dbReference>
<feature type="region of interest" description="Disordered" evidence="7">
    <location>
        <begin position="1"/>
        <end position="43"/>
    </location>
</feature>
<evidence type="ECO:0000259" key="9">
    <source>
        <dbReference type="PROSITE" id="PS50128"/>
    </source>
</evidence>
<dbReference type="SMART" id="SM00648">
    <property type="entry name" value="SWAP"/>
    <property type="match status" value="2"/>
</dbReference>
<dbReference type="HOGENOM" id="CLU_013259_3_1_1"/>
<feature type="domain" description="SURP motif" evidence="9">
    <location>
        <begin position="51"/>
        <end position="95"/>
    </location>
</feature>
<dbReference type="AlphaFoldDB" id="A0A060S8L5"/>
<evidence type="ECO:0000259" key="8">
    <source>
        <dbReference type="PROSITE" id="PS50053"/>
    </source>
</evidence>
<proteinExistence type="predicted"/>
<reference evidence="10" key="1">
    <citation type="submission" date="2014-01" db="EMBL/GenBank/DDBJ databases">
        <title>The genome of the white-rot fungus Pycnoporus cinnabarinus: a basidiomycete model with a versatile arsenal for lignocellulosic biomass breakdown.</title>
        <authorList>
            <person name="Levasseur A."/>
            <person name="Lomascolo A."/>
            <person name="Ruiz-Duenas F.J."/>
            <person name="Uzan E."/>
            <person name="Piumi F."/>
            <person name="Kues U."/>
            <person name="Ram A.F.J."/>
            <person name="Murat C."/>
            <person name="Haon M."/>
            <person name="Benoit I."/>
            <person name="Arfi Y."/>
            <person name="Chevret D."/>
            <person name="Drula E."/>
            <person name="Kwon M.J."/>
            <person name="Gouret P."/>
            <person name="Lesage-Meessen L."/>
            <person name="Lombard V."/>
            <person name="Mariette J."/>
            <person name="Noirot C."/>
            <person name="Park J."/>
            <person name="Patyshakuliyeva A."/>
            <person name="Wieneger R.A.B."/>
            <person name="Wosten H.A.B."/>
            <person name="Martin F."/>
            <person name="Coutinho P.M."/>
            <person name="de Vries R."/>
            <person name="Martinez A.T."/>
            <person name="Klopp C."/>
            <person name="Pontarotti P."/>
            <person name="Henrissat B."/>
            <person name="Record E."/>
        </authorList>
    </citation>
    <scope>NUCLEOTIDE SEQUENCE [LARGE SCALE GENOMIC DNA]</scope>
    <source>
        <strain evidence="10">BRFM137</strain>
    </source>
</reference>
<dbReference type="OMA" id="VKYQEQQ"/>
<feature type="region of interest" description="Disordered" evidence="7">
    <location>
        <begin position="109"/>
        <end position="130"/>
    </location>
</feature>
<organism evidence="10 11">
    <name type="scientific">Pycnoporus cinnabarinus</name>
    <name type="common">Cinnabar-red polypore</name>
    <name type="synonym">Trametes cinnabarina</name>
    <dbReference type="NCBI Taxonomy" id="5643"/>
    <lineage>
        <taxon>Eukaryota</taxon>
        <taxon>Fungi</taxon>
        <taxon>Dikarya</taxon>
        <taxon>Basidiomycota</taxon>
        <taxon>Agaricomycotina</taxon>
        <taxon>Agaricomycetes</taxon>
        <taxon>Polyporales</taxon>
        <taxon>Polyporaceae</taxon>
        <taxon>Trametes</taxon>
    </lineage>
</organism>
<feature type="compositionally biased region" description="Basic and acidic residues" evidence="7">
    <location>
        <begin position="109"/>
        <end position="124"/>
    </location>
</feature>
<evidence type="ECO:0008006" key="12">
    <source>
        <dbReference type="Google" id="ProtNLM"/>
    </source>
</evidence>
<dbReference type="GO" id="GO:0071013">
    <property type="term" value="C:catalytic step 2 spliceosome"/>
    <property type="evidence" value="ECO:0007669"/>
    <property type="project" value="TreeGrafter"/>
</dbReference>
<evidence type="ECO:0000256" key="3">
    <source>
        <dbReference type="ARBA" id="ARBA00022728"/>
    </source>
</evidence>
<feature type="compositionally biased region" description="Basic and acidic residues" evidence="7">
    <location>
        <begin position="479"/>
        <end position="499"/>
    </location>
</feature>
<dbReference type="Gene3D" id="1.10.10.790">
    <property type="entry name" value="Surp module"/>
    <property type="match status" value="2"/>
</dbReference>
<evidence type="ECO:0000256" key="1">
    <source>
        <dbReference type="ARBA" id="ARBA00004123"/>
    </source>
</evidence>
<feature type="compositionally biased region" description="Acidic residues" evidence="7">
    <location>
        <begin position="342"/>
        <end position="357"/>
    </location>
</feature>
<feature type="region of interest" description="Disordered" evidence="7">
    <location>
        <begin position="478"/>
        <end position="499"/>
    </location>
</feature>
<dbReference type="GO" id="GO:0000381">
    <property type="term" value="P:regulation of alternative mRNA splicing, via spliceosome"/>
    <property type="evidence" value="ECO:0007669"/>
    <property type="project" value="TreeGrafter"/>
</dbReference>
<keyword evidence="5" id="KW-0508">mRNA splicing</keyword>
<feature type="domain" description="Ubiquitin-like" evidence="8">
    <location>
        <begin position="573"/>
        <end position="628"/>
    </location>
</feature>
<dbReference type="OrthoDB" id="447637at2759"/>
<keyword evidence="2" id="KW-0507">mRNA processing</keyword>
<dbReference type="FunFam" id="1.10.10.790:FF:000002">
    <property type="entry name" value="Splicing factor 3A subunit 1"/>
    <property type="match status" value="1"/>
</dbReference>